<proteinExistence type="predicted"/>
<feature type="transmembrane region" description="Helical" evidence="1">
    <location>
        <begin position="7"/>
        <end position="24"/>
    </location>
</feature>
<keyword evidence="1" id="KW-0812">Transmembrane</keyword>
<evidence type="ECO:0000256" key="1">
    <source>
        <dbReference type="SAM" id="Phobius"/>
    </source>
</evidence>
<keyword evidence="1" id="KW-1133">Transmembrane helix</keyword>
<keyword evidence="1" id="KW-0472">Membrane</keyword>
<feature type="transmembrane region" description="Helical" evidence="1">
    <location>
        <begin position="117"/>
        <end position="135"/>
    </location>
</feature>
<evidence type="ECO:0000313" key="2">
    <source>
        <dbReference type="EMBL" id="VAX22111.1"/>
    </source>
</evidence>
<dbReference type="EMBL" id="UOGC01000133">
    <property type="protein sequence ID" value="VAX22111.1"/>
    <property type="molecule type" value="Genomic_DNA"/>
</dbReference>
<feature type="transmembrane region" description="Helical" evidence="1">
    <location>
        <begin position="86"/>
        <end position="105"/>
    </location>
</feature>
<dbReference type="AlphaFoldDB" id="A0A3B1C640"/>
<reference evidence="2" key="1">
    <citation type="submission" date="2018-06" db="EMBL/GenBank/DDBJ databases">
        <authorList>
            <person name="Zhirakovskaya E."/>
        </authorList>
    </citation>
    <scope>NUCLEOTIDE SEQUENCE</scope>
</reference>
<gene>
    <name evidence="2" type="ORF">MNBD_NITROSPINAE01-983</name>
</gene>
<sequence>MRKFLDFYNLVCVAGIAYTIWLGYGAGATGELGRHAISGIVAAIASVLGLTILMFYFIATGSVIKKVVQAGLVDIKLYDKTRRFKMIVFPPTFALILIFSAIPALGAAYEVGKIPLIYHQVLVWGAFFGYIGTYLKARGFVSENGAIWLEAVKASIKADKEKKGKTHEEKDETS</sequence>
<protein>
    <submittedName>
        <fullName evidence="2">Uncharacterized protein</fullName>
    </submittedName>
</protein>
<accession>A0A3B1C640</accession>
<name>A0A3B1C640_9ZZZZ</name>
<organism evidence="2">
    <name type="scientific">hydrothermal vent metagenome</name>
    <dbReference type="NCBI Taxonomy" id="652676"/>
    <lineage>
        <taxon>unclassified sequences</taxon>
        <taxon>metagenomes</taxon>
        <taxon>ecological metagenomes</taxon>
    </lineage>
</organism>
<feature type="transmembrane region" description="Helical" evidence="1">
    <location>
        <begin position="36"/>
        <end position="59"/>
    </location>
</feature>